<dbReference type="InterPro" id="IPR030895">
    <property type="entry name" value="T5SS_PEPC_rpt"/>
</dbReference>
<dbReference type="Proteomes" id="UP000317369">
    <property type="component" value="Chromosome"/>
</dbReference>
<name>A0A517YVE5_9BACT</name>
<evidence type="ECO:0000313" key="2">
    <source>
        <dbReference type="Proteomes" id="UP000317369"/>
    </source>
</evidence>
<organism evidence="1 2">
    <name type="scientific">Poriferisphaera corsica</name>
    <dbReference type="NCBI Taxonomy" id="2528020"/>
    <lineage>
        <taxon>Bacteria</taxon>
        <taxon>Pseudomonadati</taxon>
        <taxon>Planctomycetota</taxon>
        <taxon>Phycisphaerae</taxon>
        <taxon>Phycisphaerales</taxon>
        <taxon>Phycisphaeraceae</taxon>
        <taxon>Poriferisphaera</taxon>
    </lineage>
</organism>
<protein>
    <submittedName>
        <fullName evidence="1">Putative lipoprotein</fullName>
    </submittedName>
</protein>
<proteinExistence type="predicted"/>
<dbReference type="KEGG" id="pcor:KS4_22640"/>
<evidence type="ECO:0000313" key="1">
    <source>
        <dbReference type="EMBL" id="QDU34200.1"/>
    </source>
</evidence>
<dbReference type="EMBL" id="CP036425">
    <property type="protein sequence ID" value="QDU34200.1"/>
    <property type="molecule type" value="Genomic_DNA"/>
</dbReference>
<gene>
    <name evidence="1" type="ORF">KS4_22640</name>
</gene>
<sequence>MPCTYASAEITATQHVYPDNPTTWNENTTVILNGQNHPSKIGTLEINSGSSLHTLASHLGITKDYAGLAVIRDEGSSWLLTQDIVIGKQGIGSLNILDGAKVTNANGVIGSERGSSGTVTVDGNNSVWQNNGDLILGSFGEATLNISNNGTINVNQATRFSHENNINGKINFDNGTLNTTSLRLYKTQLLGTGSINTYGWIYNDHDWVFDALSGATNTQRLNISPEHNISLTLDLSGKTAVADTSVDGSMVVKNGIKVFSRKGYIGYQPDSSGSVTVTGDGSLWDCNDSLHVGYRGQGSLTISNGGRVSNTYSSIGFNVGSQGSVIVDGANSEWNNTDGLVIGNQGDGSLSILNGATVITETKGIIGWNTLANGSVVVSGNNSTWNIGTYLSIAGSGSGTLEIKDGGTVNYTDYGSIAFGSDTNGSITIDGNNSSLNGESLTVANNGIGAINITNGGQLNLTSYLSIGGYGLQSEATAIIDGHNSVINCGGVSVGSQNKTSLLITNGATINANGSATLGFSEGSNSIVTIAGPHSTWNIKHPLTVGAYGNAILNILDGANVNVKDTTAIATRKGSSGVINFTNGGTLTTRQLVAKSEQLSGTGIINTGSWNTHDTSWVFDATNGAISTTTLNDNSYQNVTVNLDLSGKLGWHDLFVGYRDKASVDVKHGVKIYSLNGIIGNSASSQGTVTIQGENSTWHCYDTINLGYQGRATLNILDGGIVNSRSANINTSNEATANVFIAGHNSQWNIERDLRVGIAGIDIVDGASLSNSDAYIGTYSTLQPVNVTVDGPGSEWINNGNLYIGNQQSATVNITNGGTLTSKNTELDATVNISGQNTVWNNADTITMGENNDSTIYIQNGGIVNSAYVEIGRDYGSSSTLAVEGLNSKLNVSNNLFIGDQGTGFLDILDNAHVVVQNTTRVTQRDNNDNQIHFSNGTLTTNQLVATADQLNGFGTINTKAWVGCDADLLFNAASGLKQSIKLNKDSNQNITVNADFSGKNFIGNLTVGHNSQASMTLQDGLVLQSQYVYLGYNQNSFGKASISGDQTSWNINQNLRIGFGGYGSLDIADQGQIIADNVNIGGYAPFSFSQGYGRLTISNHAKMIVNNKLENWFGSKATIVVSDNNMLQIGGKLSNYGLINLIADQQLITGTYTPISLDTSTDHNFGSITAFGGAWDQSELQFTVSDFQYANNNEQLALNLTETQRVKIDESLIVNFQRNLLNPEIQFTASKTSSSALNDLESQLDNNQHIQTSWDFDINGLTDNAGVMLSFSISNTLNADDLTIWHYDGSWSKFNTPDLDILNGWATFYTNDFSSYAITAIPEPSSLLLLLATLGLTHRRKTHA</sequence>
<dbReference type="NCBIfam" id="TIGR04393">
    <property type="entry name" value="rpt_T5SS_PEPC"/>
    <property type="match status" value="12"/>
</dbReference>
<keyword evidence="1" id="KW-0449">Lipoprotein</keyword>
<keyword evidence="2" id="KW-1185">Reference proteome</keyword>
<accession>A0A517YVE5</accession>
<reference evidence="1 2" key="1">
    <citation type="submission" date="2019-02" db="EMBL/GenBank/DDBJ databases">
        <title>Deep-cultivation of Planctomycetes and their phenomic and genomic characterization uncovers novel biology.</title>
        <authorList>
            <person name="Wiegand S."/>
            <person name="Jogler M."/>
            <person name="Boedeker C."/>
            <person name="Pinto D."/>
            <person name="Vollmers J."/>
            <person name="Rivas-Marin E."/>
            <person name="Kohn T."/>
            <person name="Peeters S.H."/>
            <person name="Heuer A."/>
            <person name="Rast P."/>
            <person name="Oberbeckmann S."/>
            <person name="Bunk B."/>
            <person name="Jeske O."/>
            <person name="Meyerdierks A."/>
            <person name="Storesund J.E."/>
            <person name="Kallscheuer N."/>
            <person name="Luecker S."/>
            <person name="Lage O.M."/>
            <person name="Pohl T."/>
            <person name="Merkel B.J."/>
            <person name="Hornburger P."/>
            <person name="Mueller R.-W."/>
            <person name="Bruemmer F."/>
            <person name="Labrenz M."/>
            <person name="Spormann A.M."/>
            <person name="Op den Camp H."/>
            <person name="Overmann J."/>
            <person name="Amann R."/>
            <person name="Jetten M.S.M."/>
            <person name="Mascher T."/>
            <person name="Medema M.H."/>
            <person name="Devos D.P."/>
            <person name="Kaster A.-K."/>
            <person name="Ovreas L."/>
            <person name="Rohde M."/>
            <person name="Galperin M.Y."/>
            <person name="Jogler C."/>
        </authorList>
    </citation>
    <scope>NUCLEOTIDE SEQUENCE [LARGE SCALE GENOMIC DNA]</scope>
    <source>
        <strain evidence="1 2">KS4</strain>
    </source>
</reference>